<evidence type="ECO:0000313" key="2">
    <source>
        <dbReference type="EMBL" id="EOY47209.1"/>
    </source>
</evidence>
<protein>
    <submittedName>
        <fullName evidence="2">Uncharacterized protein</fullName>
    </submittedName>
</protein>
<sequence length="37" mass="4113">MYGADAAYSPGHRDFPDNPGSTYSLRRTGNVRSRPWG</sequence>
<dbReference type="AlphaFoldDB" id="A0A7U9DNF8"/>
<dbReference type="Proteomes" id="UP000014062">
    <property type="component" value="Chromosome"/>
</dbReference>
<feature type="compositionally biased region" description="Polar residues" evidence="1">
    <location>
        <begin position="19"/>
        <end position="31"/>
    </location>
</feature>
<evidence type="ECO:0000256" key="1">
    <source>
        <dbReference type="SAM" id="MobiDB-lite"/>
    </source>
</evidence>
<accession>A0A7U9DNF8</accession>
<dbReference type="EMBL" id="CM001889">
    <property type="protein sequence ID" value="EOY47209.1"/>
    <property type="molecule type" value="Genomic_DNA"/>
</dbReference>
<organism evidence="2 3">
    <name type="scientific">Streptomyces lividans 1326</name>
    <dbReference type="NCBI Taxonomy" id="1200984"/>
    <lineage>
        <taxon>Bacteria</taxon>
        <taxon>Bacillati</taxon>
        <taxon>Actinomycetota</taxon>
        <taxon>Actinomycetes</taxon>
        <taxon>Kitasatosporales</taxon>
        <taxon>Streptomycetaceae</taxon>
        <taxon>Streptomyces</taxon>
    </lineage>
</organism>
<feature type="region of interest" description="Disordered" evidence="1">
    <location>
        <begin position="1"/>
        <end position="37"/>
    </location>
</feature>
<gene>
    <name evidence="2" type="ORF">SLI_2494</name>
</gene>
<name>A0A7U9DNF8_STRLI</name>
<evidence type="ECO:0000313" key="3">
    <source>
        <dbReference type="Proteomes" id="UP000014062"/>
    </source>
</evidence>
<reference evidence="3" key="1">
    <citation type="journal article" date="2013" name="Genome Biol. Evol.">
        <title>The genome sequence of Streptomyces lividans 66 reveals a novel tRNA-dependent peptide biosynthetic system within a metal-related genomic island.</title>
        <authorList>
            <person name="Cruz-Morales P."/>
            <person name="Vijgenboom E."/>
            <person name="Iruegas-Bocardo F."/>
            <person name="Girard G."/>
            <person name="Yanez-Guerra L.A."/>
            <person name="Ramos-Aboites H.E."/>
            <person name="Pernodet J.L."/>
            <person name="Anne J."/>
            <person name="van Wezel G.P."/>
            <person name="Barona-Gomez F."/>
        </authorList>
    </citation>
    <scope>NUCLEOTIDE SEQUENCE [LARGE SCALE GENOMIC DNA]</scope>
    <source>
        <strain evidence="3">1326</strain>
    </source>
</reference>
<proteinExistence type="predicted"/>